<dbReference type="GO" id="GO:0005524">
    <property type="term" value="F:ATP binding"/>
    <property type="evidence" value="ECO:0007669"/>
    <property type="project" value="UniProtKB-KW"/>
</dbReference>
<dbReference type="PANTHER" id="PTHR45772">
    <property type="entry name" value="CONSERVED COMPONENT OF ABC TRANSPORTER FOR NATURAL AMINO ACIDS-RELATED"/>
    <property type="match status" value="1"/>
</dbReference>
<dbReference type="PROSITE" id="PS50893">
    <property type="entry name" value="ABC_TRANSPORTER_2"/>
    <property type="match status" value="1"/>
</dbReference>
<evidence type="ECO:0000313" key="6">
    <source>
        <dbReference type="Proteomes" id="UP000237640"/>
    </source>
</evidence>
<dbReference type="EMBL" id="PVYX01000001">
    <property type="protein sequence ID" value="PRX56095.1"/>
    <property type="molecule type" value="Genomic_DNA"/>
</dbReference>
<dbReference type="Proteomes" id="UP000237640">
    <property type="component" value="Unassembled WGS sequence"/>
</dbReference>
<accession>A0A2T0MEU3</accession>
<dbReference type="InterPro" id="IPR003439">
    <property type="entry name" value="ABC_transporter-like_ATP-bd"/>
</dbReference>
<organism evidence="5 6">
    <name type="scientific">Flagellimonas meridianipacifica</name>
    <dbReference type="NCBI Taxonomy" id="1080225"/>
    <lineage>
        <taxon>Bacteria</taxon>
        <taxon>Pseudomonadati</taxon>
        <taxon>Bacteroidota</taxon>
        <taxon>Flavobacteriia</taxon>
        <taxon>Flavobacteriales</taxon>
        <taxon>Flavobacteriaceae</taxon>
        <taxon>Flagellimonas</taxon>
    </lineage>
</organism>
<dbReference type="PANTHER" id="PTHR45772:SF1">
    <property type="entry name" value="ABC TRANSPORTER ATP-BINDING PROTEIN"/>
    <property type="match status" value="1"/>
</dbReference>
<keyword evidence="1" id="KW-0813">Transport</keyword>
<dbReference type="OrthoDB" id="9806726at2"/>
<evidence type="ECO:0000259" key="4">
    <source>
        <dbReference type="PROSITE" id="PS50893"/>
    </source>
</evidence>
<dbReference type="CDD" id="cd03219">
    <property type="entry name" value="ABC_Mj1267_LivG_branched"/>
    <property type="match status" value="1"/>
</dbReference>
<gene>
    <name evidence="5" type="ORF">CLV81_0086</name>
</gene>
<comment type="caution">
    <text evidence="5">The sequence shown here is derived from an EMBL/GenBank/DDBJ whole genome shotgun (WGS) entry which is preliminary data.</text>
</comment>
<dbReference type="InterPro" id="IPR003593">
    <property type="entry name" value="AAA+_ATPase"/>
</dbReference>
<evidence type="ECO:0000256" key="3">
    <source>
        <dbReference type="ARBA" id="ARBA00022840"/>
    </source>
</evidence>
<evidence type="ECO:0000256" key="1">
    <source>
        <dbReference type="ARBA" id="ARBA00022448"/>
    </source>
</evidence>
<dbReference type="InterPro" id="IPR051120">
    <property type="entry name" value="ABC_AA/LPS_Transport"/>
</dbReference>
<dbReference type="GO" id="GO:0005886">
    <property type="term" value="C:plasma membrane"/>
    <property type="evidence" value="ECO:0007669"/>
    <property type="project" value="TreeGrafter"/>
</dbReference>
<proteinExistence type="predicted"/>
<evidence type="ECO:0000256" key="2">
    <source>
        <dbReference type="ARBA" id="ARBA00022741"/>
    </source>
</evidence>
<dbReference type="Gene3D" id="3.40.50.300">
    <property type="entry name" value="P-loop containing nucleotide triphosphate hydrolases"/>
    <property type="match status" value="1"/>
</dbReference>
<protein>
    <submittedName>
        <fullName evidence="5">Branched-chain amino acid transport system ATP-binding protein</fullName>
    </submittedName>
</protein>
<keyword evidence="6" id="KW-1185">Reference proteome</keyword>
<dbReference type="GO" id="GO:0016887">
    <property type="term" value="F:ATP hydrolysis activity"/>
    <property type="evidence" value="ECO:0007669"/>
    <property type="project" value="InterPro"/>
</dbReference>
<dbReference type="Pfam" id="PF00005">
    <property type="entry name" value="ABC_tran"/>
    <property type="match status" value="1"/>
</dbReference>
<dbReference type="AlphaFoldDB" id="A0A2T0MEU3"/>
<feature type="domain" description="ABC transporter" evidence="4">
    <location>
        <begin position="5"/>
        <end position="254"/>
    </location>
</feature>
<keyword evidence="3 5" id="KW-0067">ATP-binding</keyword>
<dbReference type="SUPFAM" id="SSF52540">
    <property type="entry name" value="P-loop containing nucleoside triphosphate hydrolases"/>
    <property type="match status" value="1"/>
</dbReference>
<sequence>MSIALALKRVTKRFGGLIATDDISVEVKKGEIFSIIGPNGAGKSTLFNCISGLYKVSQGSVWLNGEEITGANPHAIARKGLSRTFQNLELFSKMTTMENLMLGRHLYMKTNFWNLPTMLWEKGPAAKDEIKHREKVEQIIDLLDLQSVRNRYTSQLPYGQQKIVELGRALAAEPSVLLLDEPAAGLNLEEKDELVFWINDIRRLFDITILVIEHNMGLVTSISDRIMALNFGRSIVTGKPEAVIKHPEVVKAYLG</sequence>
<reference evidence="5 6" key="1">
    <citation type="submission" date="2018-03" db="EMBL/GenBank/DDBJ databases">
        <title>Genomic Encyclopedia of Archaeal and Bacterial Type Strains, Phase II (KMG-II): from individual species to whole genera.</title>
        <authorList>
            <person name="Goeker M."/>
        </authorList>
    </citation>
    <scope>NUCLEOTIDE SEQUENCE [LARGE SCALE GENOMIC DNA]</scope>
    <source>
        <strain evidence="5 6">DSM 25027</strain>
    </source>
</reference>
<evidence type="ECO:0000313" key="5">
    <source>
        <dbReference type="EMBL" id="PRX56095.1"/>
    </source>
</evidence>
<name>A0A2T0MEU3_9FLAO</name>
<dbReference type="SMART" id="SM00382">
    <property type="entry name" value="AAA"/>
    <property type="match status" value="1"/>
</dbReference>
<dbReference type="InterPro" id="IPR027417">
    <property type="entry name" value="P-loop_NTPase"/>
</dbReference>
<dbReference type="RefSeq" id="WP_106143108.1">
    <property type="nucleotide sequence ID" value="NZ_PVYX01000001.1"/>
</dbReference>
<dbReference type="FunFam" id="3.40.50.300:FF:000421">
    <property type="entry name" value="Branched-chain amino acid ABC transporter ATP-binding protein"/>
    <property type="match status" value="1"/>
</dbReference>
<keyword evidence="2" id="KW-0547">Nucleotide-binding</keyword>